<evidence type="ECO:0000259" key="10">
    <source>
        <dbReference type="PROSITE" id="PS50109"/>
    </source>
</evidence>
<keyword evidence="6 11" id="KW-0418">Kinase</keyword>
<keyword evidence="7" id="KW-0067">ATP-binding</keyword>
<evidence type="ECO:0000256" key="6">
    <source>
        <dbReference type="ARBA" id="ARBA00022777"/>
    </source>
</evidence>
<dbReference type="EMBL" id="FZOC01000002">
    <property type="protein sequence ID" value="SNR79992.1"/>
    <property type="molecule type" value="Genomic_DNA"/>
</dbReference>
<evidence type="ECO:0000256" key="8">
    <source>
        <dbReference type="ARBA" id="ARBA00023012"/>
    </source>
</evidence>
<evidence type="ECO:0000313" key="11">
    <source>
        <dbReference type="EMBL" id="SNR79992.1"/>
    </source>
</evidence>
<dbReference type="CDD" id="cd00082">
    <property type="entry name" value="HisKA"/>
    <property type="match status" value="1"/>
</dbReference>
<dbReference type="RefSeq" id="WP_089273016.1">
    <property type="nucleotide sequence ID" value="NZ_FZOC01000002.1"/>
</dbReference>
<reference evidence="11 12" key="1">
    <citation type="submission" date="2017-06" db="EMBL/GenBank/DDBJ databases">
        <authorList>
            <person name="Kim H.J."/>
            <person name="Triplett B.A."/>
        </authorList>
    </citation>
    <scope>NUCLEOTIDE SEQUENCE [LARGE SCALE GENOMIC DNA]</scope>
    <source>
        <strain evidence="11 12">DSM 13116</strain>
    </source>
</reference>
<keyword evidence="5" id="KW-0547">Nucleotide-binding</keyword>
<keyword evidence="9" id="KW-0812">Transmembrane</keyword>
<dbReference type="SMART" id="SM00388">
    <property type="entry name" value="HisKA"/>
    <property type="match status" value="1"/>
</dbReference>
<feature type="transmembrane region" description="Helical" evidence="9">
    <location>
        <begin position="278"/>
        <end position="301"/>
    </location>
</feature>
<dbReference type="Pfam" id="PF02518">
    <property type="entry name" value="HATPase_c"/>
    <property type="match status" value="1"/>
</dbReference>
<evidence type="ECO:0000256" key="7">
    <source>
        <dbReference type="ARBA" id="ARBA00022840"/>
    </source>
</evidence>
<dbReference type="GO" id="GO:0000155">
    <property type="term" value="F:phosphorelay sensor kinase activity"/>
    <property type="evidence" value="ECO:0007669"/>
    <property type="project" value="InterPro"/>
</dbReference>
<evidence type="ECO:0000256" key="3">
    <source>
        <dbReference type="ARBA" id="ARBA00022553"/>
    </source>
</evidence>
<dbReference type="AlphaFoldDB" id="A0A238ZA88"/>
<dbReference type="SUPFAM" id="SSF55874">
    <property type="entry name" value="ATPase domain of HSP90 chaperone/DNA topoisomerase II/histidine kinase"/>
    <property type="match status" value="1"/>
</dbReference>
<dbReference type="InterPro" id="IPR036890">
    <property type="entry name" value="HATPase_C_sf"/>
</dbReference>
<dbReference type="GO" id="GO:0005524">
    <property type="term" value="F:ATP binding"/>
    <property type="evidence" value="ECO:0007669"/>
    <property type="project" value="UniProtKB-KW"/>
</dbReference>
<name>A0A238ZA88_9BACT</name>
<dbReference type="PANTHER" id="PTHR43065:SF46">
    <property type="entry name" value="C4-DICARBOXYLATE TRANSPORT SENSOR PROTEIN DCTB"/>
    <property type="match status" value="1"/>
</dbReference>
<evidence type="ECO:0000256" key="2">
    <source>
        <dbReference type="ARBA" id="ARBA00012438"/>
    </source>
</evidence>
<accession>A0A238ZA88</accession>
<keyword evidence="9" id="KW-1133">Transmembrane helix</keyword>
<dbReference type="InterPro" id="IPR005467">
    <property type="entry name" value="His_kinase_dom"/>
</dbReference>
<dbReference type="PROSITE" id="PS50109">
    <property type="entry name" value="HIS_KIN"/>
    <property type="match status" value="1"/>
</dbReference>
<dbReference type="Gene3D" id="3.30.565.10">
    <property type="entry name" value="Histidine kinase-like ATPase, C-terminal domain"/>
    <property type="match status" value="1"/>
</dbReference>
<dbReference type="PANTHER" id="PTHR43065">
    <property type="entry name" value="SENSOR HISTIDINE KINASE"/>
    <property type="match status" value="1"/>
</dbReference>
<evidence type="ECO:0000256" key="1">
    <source>
        <dbReference type="ARBA" id="ARBA00000085"/>
    </source>
</evidence>
<dbReference type="InterPro" id="IPR003594">
    <property type="entry name" value="HATPase_dom"/>
</dbReference>
<organism evidence="11 12">
    <name type="scientific">Humidesulfovibrio mexicanus</name>
    <dbReference type="NCBI Taxonomy" id="147047"/>
    <lineage>
        <taxon>Bacteria</taxon>
        <taxon>Pseudomonadati</taxon>
        <taxon>Thermodesulfobacteriota</taxon>
        <taxon>Desulfovibrionia</taxon>
        <taxon>Desulfovibrionales</taxon>
        <taxon>Desulfovibrionaceae</taxon>
        <taxon>Humidesulfovibrio</taxon>
    </lineage>
</organism>
<keyword evidence="8" id="KW-0902">Two-component regulatory system</keyword>
<dbReference type="Gene3D" id="3.30.450.20">
    <property type="entry name" value="PAS domain"/>
    <property type="match status" value="1"/>
</dbReference>
<protein>
    <recommendedName>
        <fullName evidence="2">histidine kinase</fullName>
        <ecNumber evidence="2">2.7.13.3</ecNumber>
    </recommendedName>
</protein>
<dbReference type="InterPro" id="IPR036097">
    <property type="entry name" value="HisK_dim/P_sf"/>
</dbReference>
<dbReference type="InterPro" id="IPR004358">
    <property type="entry name" value="Sig_transdc_His_kin-like_C"/>
</dbReference>
<dbReference type="FunFam" id="3.30.565.10:FF:000006">
    <property type="entry name" value="Sensor histidine kinase WalK"/>
    <property type="match status" value="1"/>
</dbReference>
<gene>
    <name evidence="11" type="ORF">SAMN04488503_1356</name>
</gene>
<dbReference type="Pfam" id="PF00512">
    <property type="entry name" value="HisKA"/>
    <property type="match status" value="1"/>
</dbReference>
<evidence type="ECO:0000313" key="12">
    <source>
        <dbReference type="Proteomes" id="UP000198324"/>
    </source>
</evidence>
<dbReference type="SMART" id="SM00387">
    <property type="entry name" value="HATPase_c"/>
    <property type="match status" value="1"/>
</dbReference>
<keyword evidence="3" id="KW-0597">Phosphoprotein</keyword>
<dbReference type="EC" id="2.7.13.3" evidence="2"/>
<evidence type="ECO:0000256" key="5">
    <source>
        <dbReference type="ARBA" id="ARBA00022741"/>
    </source>
</evidence>
<dbReference type="InterPro" id="IPR003661">
    <property type="entry name" value="HisK_dim/P_dom"/>
</dbReference>
<dbReference type="Gene3D" id="1.10.287.130">
    <property type="match status" value="1"/>
</dbReference>
<evidence type="ECO:0000256" key="4">
    <source>
        <dbReference type="ARBA" id="ARBA00022679"/>
    </source>
</evidence>
<sequence length="553" mass="61986">MIEGSGYTKLRIKMVLTTLGFSLIPLLILGYAIFRQFESAHIGKVVQHLSHLTENKRRTIDLFLNERLSQLMAIAYTHKLQYFLEEGTLERVFTLMQARSKYYIDLGVIDQDGDHVVYTGPYRAIRTANYKDEDWFNQVSAKGFYISDVFLGRRNYPHFIIAVSRREGDRTWILRATIDSDIFDSLVQSDQLGTNGDAFLLNADNVLQSKPRFGPKLLQRVDFGSFPKFSGVRTESINVDGKPFLVGLAWLENKNWLLAIRDDPSEELMPLARTRSMVWLLLAGGFLLIAGGTILTSNTILGQLMQAEREKAALNASLTQSSKLASLGKMAAGVAHEINNPLAIIKEEAGWMRDLLAEEDIKASPNFKEYEGALAKIEQHVTRAKDVTHRLLGFARRMDPIHEDVNINEVINQTITFLQNEARYRGIEIHTGFQKNLPFVASDSSQLQQVFLNIIDNAIDAIGKDGHIHIRTMAVHDPEEVIITIKDSGPGIPKEKLDKIFDPFFTTKKVGEGTGLGLTISFSIVQKLGGRITVESEEGHGATFIIGLPLNKD</sequence>
<dbReference type="PRINTS" id="PR00344">
    <property type="entry name" value="BCTRLSENSOR"/>
</dbReference>
<dbReference type="SUPFAM" id="SSF47384">
    <property type="entry name" value="Homodimeric domain of signal transducing histidine kinase"/>
    <property type="match status" value="1"/>
</dbReference>
<keyword evidence="4" id="KW-0808">Transferase</keyword>
<dbReference type="CDD" id="cd18774">
    <property type="entry name" value="PDC2_HK_sensor"/>
    <property type="match status" value="1"/>
</dbReference>
<keyword evidence="12" id="KW-1185">Reference proteome</keyword>
<dbReference type="OrthoDB" id="9777714at2"/>
<feature type="domain" description="Histidine kinase" evidence="10">
    <location>
        <begin position="333"/>
        <end position="552"/>
    </location>
</feature>
<proteinExistence type="predicted"/>
<evidence type="ECO:0000256" key="9">
    <source>
        <dbReference type="SAM" id="Phobius"/>
    </source>
</evidence>
<feature type="transmembrane region" description="Helical" evidence="9">
    <location>
        <begin position="12"/>
        <end position="34"/>
    </location>
</feature>
<comment type="catalytic activity">
    <reaction evidence="1">
        <text>ATP + protein L-histidine = ADP + protein N-phospho-L-histidine.</text>
        <dbReference type="EC" id="2.7.13.3"/>
    </reaction>
</comment>
<keyword evidence="9" id="KW-0472">Membrane</keyword>
<dbReference type="Proteomes" id="UP000198324">
    <property type="component" value="Unassembled WGS sequence"/>
</dbReference>